<gene>
    <name evidence="2" type="ORF">EDC44_1083</name>
</gene>
<evidence type="ECO:0000256" key="1">
    <source>
        <dbReference type="SAM" id="Phobius"/>
    </source>
</evidence>
<accession>A0A4R2TKW0</accession>
<keyword evidence="1" id="KW-0472">Membrane</keyword>
<dbReference type="InterPro" id="IPR046188">
    <property type="entry name" value="DUF6216"/>
</dbReference>
<proteinExistence type="predicted"/>
<dbReference type="AlphaFoldDB" id="A0A4R2TKW0"/>
<feature type="transmembrane region" description="Helical" evidence="1">
    <location>
        <begin position="240"/>
        <end position="261"/>
    </location>
</feature>
<dbReference type="RefSeq" id="WP_131976042.1">
    <property type="nucleotide sequence ID" value="NZ_SLYB01000008.1"/>
</dbReference>
<feature type="transmembrane region" description="Helical" evidence="1">
    <location>
        <begin position="17"/>
        <end position="34"/>
    </location>
</feature>
<protein>
    <submittedName>
        <fullName evidence="2">Uncharacterized protein</fullName>
    </submittedName>
</protein>
<evidence type="ECO:0000313" key="3">
    <source>
        <dbReference type="Proteomes" id="UP000295763"/>
    </source>
</evidence>
<comment type="caution">
    <text evidence="2">The sequence shown here is derived from an EMBL/GenBank/DDBJ whole genome shotgun (WGS) entry which is preliminary data.</text>
</comment>
<organism evidence="2 3">
    <name type="scientific">Cricetibacter osteomyelitidis</name>
    <dbReference type="NCBI Taxonomy" id="1521931"/>
    <lineage>
        <taxon>Bacteria</taxon>
        <taxon>Pseudomonadati</taxon>
        <taxon>Pseudomonadota</taxon>
        <taxon>Gammaproteobacteria</taxon>
        <taxon>Pasteurellales</taxon>
        <taxon>Pasteurellaceae</taxon>
        <taxon>Cricetibacter</taxon>
    </lineage>
</organism>
<reference evidence="2 3" key="1">
    <citation type="submission" date="2019-03" db="EMBL/GenBank/DDBJ databases">
        <title>Genomic Encyclopedia of Type Strains, Phase IV (KMG-IV): sequencing the most valuable type-strain genomes for metagenomic binning, comparative biology and taxonomic classification.</title>
        <authorList>
            <person name="Goeker M."/>
        </authorList>
    </citation>
    <scope>NUCLEOTIDE SEQUENCE [LARGE SCALE GENOMIC DNA]</scope>
    <source>
        <strain evidence="2 3">DSM 28404</strain>
    </source>
</reference>
<name>A0A4R2TKW0_9PAST</name>
<keyword evidence="1" id="KW-0812">Transmembrane</keyword>
<feature type="transmembrane region" description="Helical" evidence="1">
    <location>
        <begin position="129"/>
        <end position="151"/>
    </location>
</feature>
<sequence length="278" mass="33580">MQDIEMIFGLFQKYSNIVYYFFTPFIILLVIFYYKHRAKSAFSIIHRILIFIIGKDRVNNDKESLINDIIEIEKFNFYYKTNALSLRHKQEFESWVRKYELDYRLLSKLKENFDIEQLNILNIPSKIKLLITIIGFSITFICFLSFLPILINLSIGNFALLEFKDSGEIYWVSHDEARKFSYSDIFYISNNHKNEITPYNCEENKIEISIHSNNLKTLCGLFFNKEDKEFLDKILREQHIFFRYFMFILTIALYLFINYIFRLANTRDAYNMIKRKVK</sequence>
<dbReference type="EMBL" id="SLYB01000008">
    <property type="protein sequence ID" value="TCP95502.1"/>
    <property type="molecule type" value="Genomic_DNA"/>
</dbReference>
<dbReference type="Pfam" id="PF19723">
    <property type="entry name" value="DUF6216"/>
    <property type="match status" value="1"/>
</dbReference>
<keyword evidence="3" id="KW-1185">Reference proteome</keyword>
<dbReference type="OrthoDB" id="6636162at2"/>
<evidence type="ECO:0000313" key="2">
    <source>
        <dbReference type="EMBL" id="TCP95502.1"/>
    </source>
</evidence>
<dbReference type="Proteomes" id="UP000295763">
    <property type="component" value="Unassembled WGS sequence"/>
</dbReference>
<keyword evidence="1" id="KW-1133">Transmembrane helix</keyword>